<keyword evidence="1" id="KW-0472">Membrane</keyword>
<name>A0A6G6J8J7_PSENT</name>
<accession>A0A6G6J8J7</accession>
<keyword evidence="1" id="KW-0812">Transmembrane</keyword>
<feature type="transmembrane region" description="Helical" evidence="1">
    <location>
        <begin position="21"/>
        <end position="41"/>
    </location>
</feature>
<organism evidence="2 3">
    <name type="scientific">Pseudomonas nitroreducens</name>
    <dbReference type="NCBI Taxonomy" id="46680"/>
    <lineage>
        <taxon>Bacteria</taxon>
        <taxon>Pseudomonadati</taxon>
        <taxon>Pseudomonadota</taxon>
        <taxon>Gammaproteobacteria</taxon>
        <taxon>Pseudomonadales</taxon>
        <taxon>Pseudomonadaceae</taxon>
        <taxon>Pseudomonas</taxon>
    </lineage>
</organism>
<sequence length="106" mass="10938">MSETFKSATEIHVGPFQYSENAMLAVLLCLSVAALALAAMIGTVPASDAALSIRLTSVQLVAAYLISPMTWVAGYLFHRAGSKTIANILPLIGVGFLAGALGSSLL</sequence>
<dbReference type="KEGG" id="pnt:G5B91_34930"/>
<protein>
    <submittedName>
        <fullName evidence="2">Uncharacterized protein</fullName>
    </submittedName>
</protein>
<keyword evidence="1" id="KW-1133">Transmembrane helix</keyword>
<dbReference type="EMBL" id="CP049142">
    <property type="protein sequence ID" value="QIE91527.1"/>
    <property type="molecule type" value="Genomic_DNA"/>
</dbReference>
<feature type="transmembrane region" description="Helical" evidence="1">
    <location>
        <begin position="61"/>
        <end position="78"/>
    </location>
</feature>
<reference evidence="2 3" key="1">
    <citation type="submission" date="2020-02" db="EMBL/GenBank/DDBJ databases">
        <title>Integrative conjugative elements (ICEs) and plasmids drive adaptation of Pseudomonas nitroreducens strain HBP1 to wastewater environment.</title>
        <authorList>
            <person name="Sentchilo V."/>
            <person name="Carraro N."/>
            <person name="Bertelli C."/>
            <person name="van der Meer J.R."/>
        </authorList>
    </citation>
    <scope>NUCLEOTIDE SEQUENCE [LARGE SCALE GENOMIC DNA]</scope>
    <source>
        <strain evidence="2 3">HBP1</strain>
        <plasmid evidence="3">ppnihbp1_1</plasmid>
    </source>
</reference>
<evidence type="ECO:0000256" key="1">
    <source>
        <dbReference type="SAM" id="Phobius"/>
    </source>
</evidence>
<dbReference type="Proteomes" id="UP000501063">
    <property type="component" value="Plasmid pPniHBP1_1"/>
</dbReference>
<dbReference type="RefSeq" id="WP_017520048.1">
    <property type="nucleotide sequence ID" value="NZ_CP049142.1"/>
</dbReference>
<evidence type="ECO:0000313" key="3">
    <source>
        <dbReference type="Proteomes" id="UP000501063"/>
    </source>
</evidence>
<keyword evidence="2" id="KW-0614">Plasmid</keyword>
<dbReference type="AlphaFoldDB" id="A0A6G6J8J7"/>
<evidence type="ECO:0000313" key="2">
    <source>
        <dbReference type="EMBL" id="QIE91527.1"/>
    </source>
</evidence>
<proteinExistence type="predicted"/>
<gene>
    <name evidence="2" type="ORF">G5B91_34930</name>
</gene>
<geneLocation type="plasmid" evidence="3">
    <name>ppnihbp1_1</name>
</geneLocation>
<feature type="transmembrane region" description="Helical" evidence="1">
    <location>
        <begin position="85"/>
        <end position="105"/>
    </location>
</feature>